<name>A0A4S4G1L8_9ACTN</name>
<organism evidence="2 3">
    <name type="scientific">Adlercreutzia caecimuris</name>
    <dbReference type="NCBI Taxonomy" id="671266"/>
    <lineage>
        <taxon>Bacteria</taxon>
        <taxon>Bacillati</taxon>
        <taxon>Actinomycetota</taxon>
        <taxon>Coriobacteriia</taxon>
        <taxon>Eggerthellales</taxon>
        <taxon>Eggerthellaceae</taxon>
        <taxon>Adlercreutzia</taxon>
    </lineage>
</organism>
<dbReference type="RefSeq" id="WP_136434932.1">
    <property type="nucleotide sequence ID" value="NZ_SSTJ01000010.1"/>
</dbReference>
<dbReference type="Proteomes" id="UP000308978">
    <property type="component" value="Unassembled WGS sequence"/>
</dbReference>
<protein>
    <submittedName>
        <fullName evidence="2">Uncharacterized protein</fullName>
    </submittedName>
</protein>
<evidence type="ECO:0000313" key="3">
    <source>
        <dbReference type="Proteomes" id="UP000308978"/>
    </source>
</evidence>
<sequence>MEAVLFVPAAIIFIVLICLAIAALAFIGSIAVLSLYALVKPHISSLLDAWNDWFDRRTGC</sequence>
<keyword evidence="1" id="KW-0812">Transmembrane</keyword>
<keyword evidence="1" id="KW-1133">Transmembrane helix</keyword>
<evidence type="ECO:0000313" key="2">
    <source>
        <dbReference type="EMBL" id="THG36854.1"/>
    </source>
</evidence>
<keyword evidence="1" id="KW-0472">Membrane</keyword>
<dbReference type="EMBL" id="SSTJ01000010">
    <property type="protein sequence ID" value="THG36854.1"/>
    <property type="molecule type" value="Genomic_DNA"/>
</dbReference>
<accession>A0A4S4G1L8</accession>
<feature type="transmembrane region" description="Helical" evidence="1">
    <location>
        <begin position="6"/>
        <end position="39"/>
    </location>
</feature>
<evidence type="ECO:0000256" key="1">
    <source>
        <dbReference type="SAM" id="Phobius"/>
    </source>
</evidence>
<dbReference type="AlphaFoldDB" id="A0A4S4G1L8"/>
<proteinExistence type="predicted"/>
<comment type="caution">
    <text evidence="2">The sequence shown here is derived from an EMBL/GenBank/DDBJ whole genome shotgun (WGS) entry which is preliminary data.</text>
</comment>
<gene>
    <name evidence="2" type="ORF">E5986_08105</name>
</gene>
<reference evidence="2 3" key="1">
    <citation type="submission" date="2019-04" db="EMBL/GenBank/DDBJ databases">
        <title>Microbes associate with the intestines of laboratory mice.</title>
        <authorList>
            <person name="Navarre W."/>
            <person name="Wong E."/>
            <person name="Huang K.C."/>
            <person name="Tropini C."/>
            <person name="Ng K."/>
            <person name="Yu B."/>
        </authorList>
    </citation>
    <scope>NUCLEOTIDE SEQUENCE [LARGE SCALE GENOMIC DNA]</scope>
    <source>
        <strain evidence="2 3">NM80_B27</strain>
    </source>
</reference>